<dbReference type="Proteomes" id="UP001063350">
    <property type="component" value="Chromosome"/>
</dbReference>
<gene>
    <name evidence="2" type="ORF">GF1_03700</name>
</gene>
<dbReference type="InterPro" id="IPR003607">
    <property type="entry name" value="HD/PDEase_dom"/>
</dbReference>
<organism evidence="2 3">
    <name type="scientific">Desulfolithobacter dissulfuricans</name>
    <dbReference type="NCBI Taxonomy" id="2795293"/>
    <lineage>
        <taxon>Bacteria</taxon>
        <taxon>Pseudomonadati</taxon>
        <taxon>Thermodesulfobacteriota</taxon>
        <taxon>Desulfobulbia</taxon>
        <taxon>Desulfobulbales</taxon>
        <taxon>Desulfobulbaceae</taxon>
        <taxon>Desulfolithobacter</taxon>
    </lineage>
</organism>
<dbReference type="KEGG" id="ddu:GF1_03700"/>
<dbReference type="Pfam" id="PF01966">
    <property type="entry name" value="HD"/>
    <property type="match status" value="1"/>
</dbReference>
<evidence type="ECO:0000313" key="3">
    <source>
        <dbReference type="Proteomes" id="UP001063350"/>
    </source>
</evidence>
<dbReference type="SUPFAM" id="SSF109604">
    <property type="entry name" value="HD-domain/PDEase-like"/>
    <property type="match status" value="1"/>
</dbReference>
<dbReference type="RefSeq" id="WP_267927928.1">
    <property type="nucleotide sequence ID" value="NZ_AP024233.1"/>
</dbReference>
<evidence type="ECO:0000259" key="1">
    <source>
        <dbReference type="PROSITE" id="PS51831"/>
    </source>
</evidence>
<dbReference type="CDD" id="cd00077">
    <property type="entry name" value="HDc"/>
    <property type="match status" value="1"/>
</dbReference>
<dbReference type="PROSITE" id="PS51831">
    <property type="entry name" value="HD"/>
    <property type="match status" value="1"/>
</dbReference>
<proteinExistence type="predicted"/>
<dbReference type="InterPro" id="IPR006674">
    <property type="entry name" value="HD_domain"/>
</dbReference>
<dbReference type="InterPro" id="IPR006675">
    <property type="entry name" value="HDIG_dom"/>
</dbReference>
<dbReference type="Gene3D" id="1.10.3210.10">
    <property type="entry name" value="Hypothetical protein af1432"/>
    <property type="match status" value="1"/>
</dbReference>
<dbReference type="AlphaFoldDB" id="A0A915TY95"/>
<accession>A0A915TY95</accession>
<protein>
    <submittedName>
        <fullName evidence="2">Phosphohydrolase</fullName>
    </submittedName>
</protein>
<dbReference type="EMBL" id="AP024233">
    <property type="protein sequence ID" value="BCO07994.1"/>
    <property type="molecule type" value="Genomic_DNA"/>
</dbReference>
<sequence>MAVPSLTQCYQLMERYRMLPNIRRHSIVVARVAELLVDTLPPKLELPDRNRVVAGALLHDIAKTPCLDNGCEHALLGAVLCEEHGFHEIAPCVAEHVLLKHHEPQRYARGHFLAREIVYYADKRVRHDQVVSLEERLDYIIKHYGNNDPLRHRLIRENFQKCIDLEQHLFQWLDFPPEAVPEIIACGKRNLAT</sequence>
<feature type="domain" description="HD" evidence="1">
    <location>
        <begin position="22"/>
        <end position="140"/>
    </location>
</feature>
<reference evidence="2" key="1">
    <citation type="submission" date="2020-12" db="EMBL/GenBank/DDBJ databases">
        <title>Desulfobium dissulfuricans gen. nov., sp. nov., a novel mesophilic, sulfate-reducing bacterium isolated from a deep-sea hydrothermal vent.</title>
        <authorList>
            <person name="Hashimoto Y."/>
            <person name="Tame A."/>
            <person name="Sawayama S."/>
            <person name="Miyazaki J."/>
            <person name="Takai K."/>
            <person name="Nakagawa S."/>
        </authorList>
    </citation>
    <scope>NUCLEOTIDE SEQUENCE</scope>
    <source>
        <strain evidence="2">GF1</strain>
    </source>
</reference>
<keyword evidence="3" id="KW-1185">Reference proteome</keyword>
<evidence type="ECO:0000313" key="2">
    <source>
        <dbReference type="EMBL" id="BCO07994.1"/>
    </source>
</evidence>
<name>A0A915TY95_9BACT</name>
<dbReference type="NCBIfam" id="TIGR00277">
    <property type="entry name" value="HDIG"/>
    <property type="match status" value="1"/>
</dbReference>